<protein>
    <submittedName>
        <fullName evidence="2">Uncharacterized protein</fullName>
    </submittedName>
</protein>
<feature type="region of interest" description="Disordered" evidence="1">
    <location>
        <begin position="1"/>
        <end position="299"/>
    </location>
</feature>
<keyword evidence="3" id="KW-1185">Reference proteome</keyword>
<evidence type="ECO:0000313" key="3">
    <source>
        <dbReference type="Proteomes" id="UP000244900"/>
    </source>
</evidence>
<dbReference type="AlphaFoldDB" id="A0A2S1STD0"/>
<feature type="compositionally biased region" description="Pro residues" evidence="1">
    <location>
        <begin position="149"/>
        <end position="159"/>
    </location>
</feature>
<organism evidence="2 3">
    <name type="scientific">Streptomyces tirandamycinicus</name>
    <dbReference type="NCBI Taxonomy" id="2174846"/>
    <lineage>
        <taxon>Bacteria</taxon>
        <taxon>Bacillati</taxon>
        <taxon>Actinomycetota</taxon>
        <taxon>Actinomycetes</taxon>
        <taxon>Kitasatosporales</taxon>
        <taxon>Streptomycetaceae</taxon>
        <taxon>Streptomyces</taxon>
    </lineage>
</organism>
<dbReference type="Proteomes" id="UP000244900">
    <property type="component" value="Chromosome"/>
</dbReference>
<evidence type="ECO:0000256" key="1">
    <source>
        <dbReference type="SAM" id="MobiDB-lite"/>
    </source>
</evidence>
<name>A0A2S1STD0_9ACTN</name>
<dbReference type="KEGG" id="stir:DDW44_13340"/>
<sequence>MLPADGSEPFIPGVSAQRVAPAGGTPWGAPWGPGQEAQPLPQEEPPGAGAPYAQPVSARTLPPQVPQHAQTPYGYGQTAAQAPGPDADATQFIAPVPPGSGDATQYNAPPRLGHGGAAGPAGPDADATQFIAPVPPGSGDATQYIAPARPGPGALPPESPAGAAPFPGAGPAGAVPGVPAADGEATQYLPPVADPNASRQQTPAPPPGAPYGIRPGAPGDRQPPAEFDNLFRSDAGAGGGAEATQHLPPVREPGYGAQSPHASHASHASQGRRAARRSAESRPSPRNSSRDSARNSSRNSARLPLIAAVVVGCAVLGLGASALMFGGGDDDPQSANTGVAAATSPATGAPGEAAEDPVRAQAVELDKLLADSNDSRAAVIRSVESIKTCQNLDQAAADLRGAAEQRRGLVTRLQGLSVDELPDNQALTASLRKAWEASASADDHYAAWAGQVGEKKGCKGGKARSTGQTAQGNAQSGVATKAKREAATIWNRIAAKHGLTERSAEQL</sequence>
<feature type="compositionally biased region" description="Low complexity" evidence="1">
    <location>
        <begin position="160"/>
        <end position="185"/>
    </location>
</feature>
<dbReference type="OrthoDB" id="3763497at2"/>
<evidence type="ECO:0000313" key="2">
    <source>
        <dbReference type="EMBL" id="AWI29661.1"/>
    </source>
</evidence>
<proteinExistence type="predicted"/>
<dbReference type="EMBL" id="CP029188">
    <property type="protein sequence ID" value="AWI29661.1"/>
    <property type="molecule type" value="Genomic_DNA"/>
</dbReference>
<feature type="compositionally biased region" description="Low complexity" evidence="1">
    <location>
        <begin position="340"/>
        <end position="352"/>
    </location>
</feature>
<feature type="compositionally biased region" description="Polar residues" evidence="1">
    <location>
        <begin position="465"/>
        <end position="478"/>
    </location>
</feature>
<feature type="compositionally biased region" description="Low complexity" evidence="1">
    <location>
        <begin position="259"/>
        <end position="272"/>
    </location>
</feature>
<feature type="compositionally biased region" description="Low complexity" evidence="1">
    <location>
        <begin position="20"/>
        <end position="55"/>
    </location>
</feature>
<gene>
    <name evidence="2" type="ORF">DDW44_13340</name>
</gene>
<reference evidence="2 3" key="1">
    <citation type="submission" date="2018-05" db="EMBL/GenBank/DDBJ databases">
        <title>Complete genome sequence of sponge-derived Streptomyces sp. HNM0039.</title>
        <authorList>
            <person name="Huang X."/>
            <person name="Zhou S."/>
        </authorList>
    </citation>
    <scope>NUCLEOTIDE SEQUENCE [LARGE SCALE GENOMIC DNA]</scope>
    <source>
        <strain evidence="2 3">HNM0039</strain>
    </source>
</reference>
<feature type="region of interest" description="Disordered" evidence="1">
    <location>
        <begin position="456"/>
        <end position="481"/>
    </location>
</feature>
<accession>A0A2S1STD0</accession>
<feature type="region of interest" description="Disordered" evidence="1">
    <location>
        <begin position="335"/>
        <end position="355"/>
    </location>
</feature>